<dbReference type="PANTHER" id="PTHR43158">
    <property type="entry name" value="SKFA PEPTIDE EXPORT ATP-BINDING PROTEIN SKFE"/>
    <property type="match status" value="1"/>
</dbReference>
<protein>
    <recommendedName>
        <fullName evidence="6">ABC transporter domain-containing protein</fullName>
    </recommendedName>
</protein>
<keyword evidence="1" id="KW-0547">Nucleotide-binding</keyword>
<dbReference type="InterPro" id="IPR027417">
    <property type="entry name" value="P-loop_NTPase"/>
</dbReference>
<organism evidence="4 5">
    <name type="scientific">Dendrobium nobile</name>
    <name type="common">Orchid</name>
    <dbReference type="NCBI Taxonomy" id="94219"/>
    <lineage>
        <taxon>Eukaryota</taxon>
        <taxon>Viridiplantae</taxon>
        <taxon>Streptophyta</taxon>
        <taxon>Embryophyta</taxon>
        <taxon>Tracheophyta</taxon>
        <taxon>Spermatophyta</taxon>
        <taxon>Magnoliopsida</taxon>
        <taxon>Liliopsida</taxon>
        <taxon>Asparagales</taxon>
        <taxon>Orchidaceae</taxon>
        <taxon>Epidendroideae</taxon>
        <taxon>Malaxideae</taxon>
        <taxon>Dendrobiinae</taxon>
        <taxon>Dendrobium</taxon>
    </lineage>
</organism>
<dbReference type="OrthoDB" id="6512918at2759"/>
<evidence type="ECO:0000256" key="1">
    <source>
        <dbReference type="ARBA" id="ARBA00022741"/>
    </source>
</evidence>
<dbReference type="SUPFAM" id="SSF52540">
    <property type="entry name" value="P-loop containing nucleoside triphosphate hydrolases"/>
    <property type="match status" value="1"/>
</dbReference>
<comment type="caution">
    <text evidence="4">The sequence shown here is derived from an EMBL/GenBank/DDBJ whole genome shotgun (WGS) entry which is preliminary data.</text>
</comment>
<dbReference type="Proteomes" id="UP000829196">
    <property type="component" value="Unassembled WGS sequence"/>
</dbReference>
<evidence type="ECO:0008006" key="6">
    <source>
        <dbReference type="Google" id="ProtNLM"/>
    </source>
</evidence>
<dbReference type="PANTHER" id="PTHR43158:SF2">
    <property type="entry name" value="SKFA PEPTIDE EXPORT ATP-BINDING PROTEIN SKFE"/>
    <property type="match status" value="1"/>
</dbReference>
<dbReference type="GO" id="GO:0005524">
    <property type="term" value="F:ATP binding"/>
    <property type="evidence" value="ECO:0007669"/>
    <property type="project" value="UniProtKB-KW"/>
</dbReference>
<dbReference type="Gene3D" id="3.40.50.300">
    <property type="entry name" value="P-loop containing nucleotide triphosphate hydrolases"/>
    <property type="match status" value="1"/>
</dbReference>
<proteinExistence type="predicted"/>
<evidence type="ECO:0000313" key="5">
    <source>
        <dbReference type="Proteomes" id="UP000829196"/>
    </source>
</evidence>
<evidence type="ECO:0000313" key="4">
    <source>
        <dbReference type="EMBL" id="KAI0510249.1"/>
    </source>
</evidence>
<evidence type="ECO:0000256" key="2">
    <source>
        <dbReference type="ARBA" id="ARBA00022840"/>
    </source>
</evidence>
<sequence length="344" mass="39251">MQDILEASFRTYWKGMHKDVEEMVARYEIRQGTNPGYVTIRTTKAVGSTETRIVPTWCILGVVSTPVSSVEEYLEERGRVLEELKRHMLRAQQIMKKQADGHRKTSRSGGEAVRVNGPAAQGPAQLFYMRRKQSTSLGFVRPKGDVPLQGDFSAEHMILEVCFSFKFGRGADPLRREKLIDLLDINLQWRMHKVSDGQRRRFQICIGLLHPYKVLLLDEVTVDLDVVTRMDLLDFFKEECEQVVLKMEMEVIHMTGSVGWCWLMPKSARIRRSHRMSAVRAARALYSDSVDDRATVVCFLTVQHFGGFVSGGFLAALPTIVRRLSGGFPAFPAVFQLFWRLSSF</sequence>
<name>A0A8T3BB32_DENNO</name>
<gene>
    <name evidence="4" type="ORF">KFK09_010850</name>
</gene>
<dbReference type="AlphaFoldDB" id="A0A8T3BB32"/>
<accession>A0A8T3BB32</accession>
<keyword evidence="2" id="KW-0067">ATP-binding</keyword>
<reference evidence="4" key="1">
    <citation type="journal article" date="2022" name="Front. Genet.">
        <title>Chromosome-Scale Assembly of the Dendrobium nobile Genome Provides Insights Into the Molecular Mechanism of the Biosynthesis of the Medicinal Active Ingredient of Dendrobium.</title>
        <authorList>
            <person name="Xu Q."/>
            <person name="Niu S.-C."/>
            <person name="Li K.-L."/>
            <person name="Zheng P.-J."/>
            <person name="Zhang X.-J."/>
            <person name="Jia Y."/>
            <person name="Liu Y."/>
            <person name="Niu Y.-X."/>
            <person name="Yu L.-H."/>
            <person name="Chen D.-F."/>
            <person name="Zhang G.-Q."/>
        </authorList>
    </citation>
    <scope>NUCLEOTIDE SEQUENCE</scope>
    <source>
        <tissue evidence="4">Leaf</tissue>
    </source>
</reference>
<feature type="region of interest" description="Disordered" evidence="3">
    <location>
        <begin position="95"/>
        <end position="117"/>
    </location>
</feature>
<keyword evidence="5" id="KW-1185">Reference proteome</keyword>
<evidence type="ECO:0000256" key="3">
    <source>
        <dbReference type="SAM" id="MobiDB-lite"/>
    </source>
</evidence>
<dbReference type="EMBL" id="JAGYWB010000009">
    <property type="protein sequence ID" value="KAI0510249.1"/>
    <property type="molecule type" value="Genomic_DNA"/>
</dbReference>